<organism evidence="2 3">
    <name type="scientific">Cryphonectria parasitica (strain ATCC 38755 / EP155)</name>
    <dbReference type="NCBI Taxonomy" id="660469"/>
    <lineage>
        <taxon>Eukaryota</taxon>
        <taxon>Fungi</taxon>
        <taxon>Dikarya</taxon>
        <taxon>Ascomycota</taxon>
        <taxon>Pezizomycotina</taxon>
        <taxon>Sordariomycetes</taxon>
        <taxon>Sordariomycetidae</taxon>
        <taxon>Diaporthales</taxon>
        <taxon>Cryphonectriaceae</taxon>
        <taxon>Cryphonectria-Endothia species complex</taxon>
        <taxon>Cryphonectria</taxon>
    </lineage>
</organism>
<dbReference type="EMBL" id="MU032352">
    <property type="protein sequence ID" value="KAF3761199.1"/>
    <property type="molecule type" value="Genomic_DNA"/>
</dbReference>
<evidence type="ECO:0000313" key="2">
    <source>
        <dbReference type="EMBL" id="KAF3761199.1"/>
    </source>
</evidence>
<dbReference type="AlphaFoldDB" id="A0A9P4XTU1"/>
<proteinExistence type="predicted"/>
<keyword evidence="1" id="KW-0732">Signal</keyword>
<dbReference type="Proteomes" id="UP000803844">
    <property type="component" value="Unassembled WGS sequence"/>
</dbReference>
<name>A0A9P4XTU1_CRYP1</name>
<sequence>MHRLLLCLSFLATASAAFVPLKHRGFSLQNETIEDYMGNAPNVTTLDHSAGIGAEFETAMFTLVHKGCAAEDSDQLKGAVIGDHKDENSQWALTADTTSKPDQLHAEYIFYGQNIKVGSGDAAKAGAVAAKDFVNWSPWAGDDADNIKIGDGVCDPWKIQGASKNWKAEDVTWDAQVTAPMPLEGVYSLMQEQQQDPQEHNILDGYETIRTGAHHSPGGVNLVVVTKDFFQTSPNGIAADKVTDDVLGFCSLVLSYAKGVGNDYLLRPGESVKLMTTFMPRTEFNTIFKQVKSKISGDLYDLFNILACYQSAKSSGSTTTTLDKTYCSGSVTKPVPNGEFAKLNFQNSENSVNVKTWIQGIGTGSGTQDALSNLDSSLDKSIGGLGTQTENMYKTQRAVPLFEFRDLPQSPTTSGFEKFLNDADEAVLTLHEKFASVP</sequence>
<feature type="chain" id="PRO_5040284923" evidence="1">
    <location>
        <begin position="17"/>
        <end position="438"/>
    </location>
</feature>
<dbReference type="OrthoDB" id="1896086at2759"/>
<dbReference type="GeneID" id="63842763"/>
<evidence type="ECO:0000313" key="3">
    <source>
        <dbReference type="Proteomes" id="UP000803844"/>
    </source>
</evidence>
<protein>
    <submittedName>
        <fullName evidence="2">Uncharacterized protein</fullName>
    </submittedName>
</protein>
<comment type="caution">
    <text evidence="2">The sequence shown here is derived from an EMBL/GenBank/DDBJ whole genome shotgun (WGS) entry which is preliminary data.</text>
</comment>
<keyword evidence="3" id="KW-1185">Reference proteome</keyword>
<accession>A0A9P4XTU1</accession>
<dbReference type="RefSeq" id="XP_040772178.1">
    <property type="nucleotide sequence ID" value="XM_040925634.1"/>
</dbReference>
<evidence type="ECO:0000256" key="1">
    <source>
        <dbReference type="SAM" id="SignalP"/>
    </source>
</evidence>
<feature type="signal peptide" evidence="1">
    <location>
        <begin position="1"/>
        <end position="16"/>
    </location>
</feature>
<gene>
    <name evidence="2" type="ORF">M406DRAFT_73634</name>
</gene>
<reference evidence="2" key="1">
    <citation type="journal article" date="2020" name="Phytopathology">
        <title>Genome sequence of the chestnut blight fungus Cryphonectria parasitica EP155: A fundamental resource for an archetypical invasive plant pathogen.</title>
        <authorList>
            <person name="Crouch J.A."/>
            <person name="Dawe A."/>
            <person name="Aerts A."/>
            <person name="Barry K."/>
            <person name="Churchill A.C.L."/>
            <person name="Grimwood J."/>
            <person name="Hillman B."/>
            <person name="Milgroom M.G."/>
            <person name="Pangilinan J."/>
            <person name="Smith M."/>
            <person name="Salamov A."/>
            <person name="Schmutz J."/>
            <person name="Yadav J."/>
            <person name="Grigoriev I.V."/>
            <person name="Nuss D."/>
        </authorList>
    </citation>
    <scope>NUCLEOTIDE SEQUENCE</scope>
    <source>
        <strain evidence="2">EP155</strain>
    </source>
</reference>